<protein>
    <submittedName>
        <fullName evidence="1">Uncharacterized protein</fullName>
    </submittedName>
</protein>
<name>A0A315EKY8_9BURK</name>
<evidence type="ECO:0000313" key="2">
    <source>
        <dbReference type="Proteomes" id="UP000251341"/>
    </source>
</evidence>
<organism evidence="1 2">
    <name type="scientific">Limnohabitans curvus</name>
    <dbReference type="NCBI Taxonomy" id="323423"/>
    <lineage>
        <taxon>Bacteria</taxon>
        <taxon>Pseudomonadati</taxon>
        <taxon>Pseudomonadota</taxon>
        <taxon>Betaproteobacteria</taxon>
        <taxon>Burkholderiales</taxon>
        <taxon>Comamonadaceae</taxon>
        <taxon>Limnohabitans</taxon>
    </lineage>
</organism>
<gene>
    <name evidence="1" type="ORF">B9Z44_02525</name>
</gene>
<reference evidence="1 2" key="1">
    <citation type="submission" date="2017-04" db="EMBL/GenBank/DDBJ databases">
        <title>Unexpected and diverse lifestyles within the genus Limnohabitans.</title>
        <authorList>
            <person name="Kasalicky V."/>
            <person name="Mehrshad M."/>
            <person name="Andrei S.-A."/>
            <person name="Salcher M."/>
            <person name="Kratochvilova H."/>
            <person name="Simek K."/>
            <person name="Ghai R."/>
        </authorList>
    </citation>
    <scope>NUCLEOTIDE SEQUENCE [LARGE SCALE GENOMIC DNA]</scope>
    <source>
        <strain evidence="1 2">MWH-C5</strain>
    </source>
</reference>
<comment type="caution">
    <text evidence="1">The sequence shown here is derived from an EMBL/GenBank/DDBJ whole genome shotgun (WGS) entry which is preliminary data.</text>
</comment>
<evidence type="ECO:0000313" key="1">
    <source>
        <dbReference type="EMBL" id="PUE58570.1"/>
    </source>
</evidence>
<dbReference type="AlphaFoldDB" id="A0A315EKY8"/>
<accession>A0A315EKY8</accession>
<dbReference type="Proteomes" id="UP000251341">
    <property type="component" value="Unassembled WGS sequence"/>
</dbReference>
<dbReference type="EMBL" id="NESP01000001">
    <property type="protein sequence ID" value="PUE58570.1"/>
    <property type="molecule type" value="Genomic_DNA"/>
</dbReference>
<keyword evidence="2" id="KW-1185">Reference proteome</keyword>
<sequence length="78" mass="8210">MNAPQTEEGWQALSVLEVCAAQLRMAQNTVIGLDFNAWRHASEVLDADVSAMSQLFPAIEAGITAAMNSSSNVSTAGN</sequence>
<proteinExistence type="predicted"/>